<sequence>MGRNNNTNDYCPQIFVNGAKRQNAKNASILVILCSFIVRGKKRFSL</sequence>
<gene>
    <name evidence="1" type="ORF">HMPREF9098_0056</name>
</gene>
<dbReference type="AlphaFoldDB" id="F0EW22"/>
<accession>F0EW22</accession>
<protein>
    <submittedName>
        <fullName evidence="1">Uncharacterized protein</fullName>
    </submittedName>
</protein>
<evidence type="ECO:0000313" key="2">
    <source>
        <dbReference type="Proteomes" id="UP000004088"/>
    </source>
</evidence>
<name>F0EW22_9NEIS</name>
<reference evidence="1 2" key="1">
    <citation type="submission" date="2011-01" db="EMBL/GenBank/DDBJ databases">
        <authorList>
            <person name="Muzny D."/>
            <person name="Qin X."/>
            <person name="Deng J."/>
            <person name="Jiang H."/>
            <person name="Liu Y."/>
            <person name="Qu J."/>
            <person name="Song X.-Z."/>
            <person name="Zhang L."/>
            <person name="Thornton R."/>
            <person name="Coyle M."/>
            <person name="Francisco L."/>
            <person name="Jackson L."/>
            <person name="Javaid M."/>
            <person name="Korchina V."/>
            <person name="Kovar C."/>
            <person name="Mata R."/>
            <person name="Mathew T."/>
            <person name="Ngo R."/>
            <person name="Nguyen L."/>
            <person name="Nguyen N."/>
            <person name="Okwuonu G."/>
            <person name="Ongeri F."/>
            <person name="Pham C."/>
            <person name="Simmons D."/>
            <person name="Wilczek-Boney K."/>
            <person name="Hale W."/>
            <person name="Jakkamsetti A."/>
            <person name="Pham P."/>
            <person name="Ruth R."/>
            <person name="San Lucas F."/>
            <person name="Warren J."/>
            <person name="Zhang J."/>
            <person name="Zhao Z."/>
            <person name="Zhou C."/>
            <person name="Zhu D."/>
            <person name="Lee S."/>
            <person name="Bess C."/>
            <person name="Blankenburg K."/>
            <person name="Forbes L."/>
            <person name="Fu Q."/>
            <person name="Gubbala S."/>
            <person name="Hirani K."/>
            <person name="Jayaseelan J.C."/>
            <person name="Lara F."/>
            <person name="Munidasa M."/>
            <person name="Palculict T."/>
            <person name="Patil S."/>
            <person name="Pu L.-L."/>
            <person name="Saada N."/>
            <person name="Tang L."/>
            <person name="Weissenberger G."/>
            <person name="Zhu Y."/>
            <person name="Hemphill L."/>
            <person name="Shang Y."/>
            <person name="Youmans B."/>
            <person name="Ayvaz T."/>
            <person name="Ross M."/>
            <person name="Santibanez J."/>
            <person name="Aqrawi P."/>
            <person name="Gross S."/>
            <person name="Joshi V."/>
            <person name="Fowler G."/>
            <person name="Nazareth L."/>
            <person name="Reid J."/>
            <person name="Worley K."/>
            <person name="Petrosino J."/>
            <person name="Highlander S."/>
            <person name="Gibbs R."/>
        </authorList>
    </citation>
    <scope>NUCLEOTIDE SEQUENCE [LARGE SCALE GENOMIC DNA]</scope>
    <source>
        <strain evidence="1 2">ATCC 33394</strain>
    </source>
</reference>
<keyword evidence="2" id="KW-1185">Reference proteome</keyword>
<proteinExistence type="predicted"/>
<dbReference type="STRING" id="888741.HMPREF9098_0056"/>
<organism evidence="1 2">
    <name type="scientific">Kingella denitrificans ATCC 33394</name>
    <dbReference type="NCBI Taxonomy" id="888741"/>
    <lineage>
        <taxon>Bacteria</taxon>
        <taxon>Pseudomonadati</taxon>
        <taxon>Pseudomonadota</taxon>
        <taxon>Betaproteobacteria</taxon>
        <taxon>Neisseriales</taxon>
        <taxon>Neisseriaceae</taxon>
        <taxon>Kingella</taxon>
    </lineage>
</organism>
<dbReference type="Proteomes" id="UP000004088">
    <property type="component" value="Unassembled WGS sequence"/>
</dbReference>
<dbReference type="EMBL" id="AEWV01000002">
    <property type="protein sequence ID" value="EGC18531.1"/>
    <property type="molecule type" value="Genomic_DNA"/>
</dbReference>
<evidence type="ECO:0000313" key="1">
    <source>
        <dbReference type="EMBL" id="EGC18531.1"/>
    </source>
</evidence>
<comment type="caution">
    <text evidence="1">The sequence shown here is derived from an EMBL/GenBank/DDBJ whole genome shotgun (WGS) entry which is preliminary data.</text>
</comment>
<dbReference type="HOGENOM" id="CLU_3184705_0_0_4"/>